<gene>
    <name evidence="3" type="ORF">Cni_G22043</name>
</gene>
<dbReference type="InterPro" id="IPR003676">
    <property type="entry name" value="SAUR_fam"/>
</dbReference>
<evidence type="ECO:0000256" key="1">
    <source>
        <dbReference type="ARBA" id="ARBA00006974"/>
    </source>
</evidence>
<accession>A0AAQ3QJ87</accession>
<evidence type="ECO:0000313" key="4">
    <source>
        <dbReference type="Proteomes" id="UP001327560"/>
    </source>
</evidence>
<feature type="region of interest" description="Disordered" evidence="2">
    <location>
        <begin position="21"/>
        <end position="41"/>
    </location>
</feature>
<evidence type="ECO:0000313" key="3">
    <source>
        <dbReference type="EMBL" id="WOL13274.1"/>
    </source>
</evidence>
<dbReference type="PANTHER" id="PTHR31374">
    <property type="entry name" value="AUXIN-INDUCED PROTEIN-LIKE-RELATED"/>
    <property type="match status" value="1"/>
</dbReference>
<proteinExistence type="inferred from homology"/>
<organism evidence="3 4">
    <name type="scientific">Canna indica</name>
    <name type="common">Indian-shot</name>
    <dbReference type="NCBI Taxonomy" id="4628"/>
    <lineage>
        <taxon>Eukaryota</taxon>
        <taxon>Viridiplantae</taxon>
        <taxon>Streptophyta</taxon>
        <taxon>Embryophyta</taxon>
        <taxon>Tracheophyta</taxon>
        <taxon>Spermatophyta</taxon>
        <taxon>Magnoliopsida</taxon>
        <taxon>Liliopsida</taxon>
        <taxon>Zingiberales</taxon>
        <taxon>Cannaceae</taxon>
        <taxon>Canna</taxon>
    </lineage>
</organism>
<dbReference type="Proteomes" id="UP001327560">
    <property type="component" value="Chromosome 7"/>
</dbReference>
<dbReference type="EMBL" id="CP136896">
    <property type="protein sequence ID" value="WOL13274.1"/>
    <property type="molecule type" value="Genomic_DNA"/>
</dbReference>
<name>A0AAQ3QJ87_9LILI</name>
<dbReference type="Pfam" id="PF02519">
    <property type="entry name" value="Auxin_inducible"/>
    <property type="match status" value="1"/>
</dbReference>
<comment type="similarity">
    <text evidence="1">Belongs to the ARG7 family.</text>
</comment>
<reference evidence="3 4" key="1">
    <citation type="submission" date="2023-10" db="EMBL/GenBank/DDBJ databases">
        <title>Chromosome-scale genome assembly provides insights into flower coloration mechanisms of Canna indica.</title>
        <authorList>
            <person name="Li C."/>
        </authorList>
    </citation>
    <scope>NUCLEOTIDE SEQUENCE [LARGE SCALE GENOMIC DNA]</scope>
    <source>
        <tissue evidence="3">Flower</tissue>
    </source>
</reference>
<protein>
    <submittedName>
        <fullName evidence="3">Auxin-induced protein 6B-like</fullName>
    </submittedName>
</protein>
<keyword evidence="4" id="KW-1185">Reference proteome</keyword>
<dbReference type="PANTHER" id="PTHR31374:SF16">
    <property type="entry name" value="AUXIN-RESPONSIVE FAMILY PROTEIN"/>
    <property type="match status" value="1"/>
</dbReference>
<sequence>MAMAKTKLARRNSLFKALQRSISWPNSSSSSSSSSFSSSSRLSLVPKDVKEGQFAVVAVWGEKATRFVVSLSCLSNPLFLRLLEMAEEEFGFENRGAIALPCQPNELERIIREMAV</sequence>
<dbReference type="AlphaFoldDB" id="A0AAQ3QJ87"/>
<evidence type="ECO:0000256" key="2">
    <source>
        <dbReference type="SAM" id="MobiDB-lite"/>
    </source>
</evidence>
<dbReference type="GO" id="GO:0009733">
    <property type="term" value="P:response to auxin"/>
    <property type="evidence" value="ECO:0007669"/>
    <property type="project" value="InterPro"/>
</dbReference>